<keyword evidence="3" id="KW-0131">Cell cycle</keyword>
<dbReference type="Gene3D" id="1.10.472.10">
    <property type="entry name" value="Cyclin-like"/>
    <property type="match status" value="2"/>
</dbReference>
<evidence type="ECO:0000256" key="5">
    <source>
        <dbReference type="SAM" id="MobiDB-lite"/>
    </source>
</evidence>
<sequence>MMQVQQQARVALGDVTTQINNRANRFEDHEGKKAYANSETLKSHDGVSMKENNATCYASKAVTGEADQRIQRFQQPEHAAFLSSGNTVNTHSRIMSYDKEAEIIIPNDMDDEDLVSGTEVVELDDDDDDRDTDDESIDSKDRGGVADDKDFTPLLPVVTENSERLYAYVYNRLHRDEPDPQDEDTWDPVMVSEYTTDIFKHLRFLEVKFSPNPRYMKHQPELTWNYRSTLIDWIVQVHDRFQLLPETLFLCINIVDRFLSKRQVTLNRLQLVGAAALFIAAKYEEINCPTLKDMLYMLDNAYSREEVLRAERFMINTLNFEFGWPGPMSFLRRVSKADDYEYDTRTVAKYLLETSIMEPELVAAPPSWLAAGAYYLSKIIIGITGWSDDHIYYSGYTEEQLIPLATMILDSCRHASTRHKSILEKYSRSRHRKSALVVSKWISIAESRLQQK</sequence>
<feature type="region of interest" description="Disordered" evidence="5">
    <location>
        <begin position="120"/>
        <end position="145"/>
    </location>
</feature>
<organism evidence="8 9">
    <name type="scientific">Kluyveromyces marxianus</name>
    <name type="common">Yeast</name>
    <name type="synonym">Candida kefyr</name>
    <dbReference type="NCBI Taxonomy" id="4911"/>
    <lineage>
        <taxon>Eukaryota</taxon>
        <taxon>Fungi</taxon>
        <taxon>Dikarya</taxon>
        <taxon>Ascomycota</taxon>
        <taxon>Saccharomycotina</taxon>
        <taxon>Saccharomycetes</taxon>
        <taxon>Saccharomycetales</taxon>
        <taxon>Saccharomycetaceae</taxon>
        <taxon>Kluyveromyces</taxon>
    </lineage>
</organism>
<dbReference type="InterPro" id="IPR006671">
    <property type="entry name" value="Cyclin_N"/>
</dbReference>
<name>A0ABX6F4G8_KLUMA</name>
<dbReference type="Pfam" id="PF00134">
    <property type="entry name" value="Cyclin_N"/>
    <property type="match status" value="1"/>
</dbReference>
<dbReference type="Pfam" id="PF02984">
    <property type="entry name" value="Cyclin_C"/>
    <property type="match status" value="1"/>
</dbReference>
<gene>
    <name evidence="8" type="primary">CLB4</name>
    <name evidence="8" type="ORF">FIM1_4548</name>
</gene>
<dbReference type="PIRSF" id="PIRSF001771">
    <property type="entry name" value="Cyclin_A_B_D_E"/>
    <property type="match status" value="1"/>
</dbReference>
<feature type="domain" description="Cyclin C-terminal" evidence="7">
    <location>
        <begin position="325"/>
        <end position="440"/>
    </location>
</feature>
<evidence type="ECO:0000256" key="4">
    <source>
        <dbReference type="RuleBase" id="RU000383"/>
    </source>
</evidence>
<evidence type="ECO:0000256" key="1">
    <source>
        <dbReference type="ARBA" id="ARBA00022618"/>
    </source>
</evidence>
<reference evidence="8 9" key="1">
    <citation type="submission" date="2016-03" db="EMBL/GenBank/DDBJ databases">
        <title>How can Kluyveromyces marxianus grow so fast - potential evolutionary course in Saccharomyces Complex revealed by comparative genomics.</title>
        <authorList>
            <person name="Mo W."/>
            <person name="Lu W."/>
            <person name="Yang X."/>
            <person name="Qi J."/>
            <person name="Lv H."/>
        </authorList>
    </citation>
    <scope>NUCLEOTIDE SEQUENCE [LARGE SCALE GENOMIC DNA]</scope>
    <source>
        <strain evidence="8 9">FIM1</strain>
    </source>
</reference>
<evidence type="ECO:0000256" key="3">
    <source>
        <dbReference type="ARBA" id="ARBA00023306"/>
    </source>
</evidence>
<comment type="similarity">
    <text evidence="4">Belongs to the cyclin family.</text>
</comment>
<dbReference type="InterPro" id="IPR013763">
    <property type="entry name" value="Cyclin-like_dom"/>
</dbReference>
<feature type="compositionally biased region" description="Acidic residues" evidence="5">
    <location>
        <begin position="121"/>
        <end position="136"/>
    </location>
</feature>
<proteinExistence type="inferred from homology"/>
<evidence type="ECO:0000259" key="7">
    <source>
        <dbReference type="SMART" id="SM01332"/>
    </source>
</evidence>
<reference evidence="8 9" key="2">
    <citation type="submission" date="2019-11" db="EMBL/GenBank/DDBJ databases">
        <authorList>
            <person name="Lu H."/>
        </authorList>
    </citation>
    <scope>NUCLEOTIDE SEQUENCE [LARGE SCALE GENOMIC DNA]</scope>
    <source>
        <strain evidence="8 9">FIM1</strain>
    </source>
</reference>
<feature type="domain" description="Cyclin-like" evidence="6">
    <location>
        <begin position="329"/>
        <end position="410"/>
    </location>
</feature>
<evidence type="ECO:0000256" key="2">
    <source>
        <dbReference type="ARBA" id="ARBA00023127"/>
    </source>
</evidence>
<dbReference type="Proteomes" id="UP000422736">
    <property type="component" value="Chromosome 7"/>
</dbReference>
<dbReference type="InterPro" id="IPR048258">
    <property type="entry name" value="Cyclins_cyclin-box"/>
</dbReference>
<dbReference type="SMART" id="SM00385">
    <property type="entry name" value="CYCLIN"/>
    <property type="match status" value="2"/>
</dbReference>
<dbReference type="InterPro" id="IPR039361">
    <property type="entry name" value="Cyclin"/>
</dbReference>
<dbReference type="PANTHER" id="PTHR10177">
    <property type="entry name" value="CYCLINS"/>
    <property type="match status" value="1"/>
</dbReference>
<dbReference type="SUPFAM" id="SSF47954">
    <property type="entry name" value="Cyclin-like"/>
    <property type="match status" value="2"/>
</dbReference>
<feature type="domain" description="Cyclin-like" evidence="6">
    <location>
        <begin position="232"/>
        <end position="316"/>
    </location>
</feature>
<keyword evidence="1" id="KW-0132">Cell division</keyword>
<dbReference type="EMBL" id="CP015061">
    <property type="protein sequence ID" value="QGN18223.1"/>
    <property type="molecule type" value="Genomic_DNA"/>
</dbReference>
<accession>A0ABX6F4G8</accession>
<evidence type="ECO:0000259" key="6">
    <source>
        <dbReference type="SMART" id="SM00385"/>
    </source>
</evidence>
<dbReference type="SMART" id="SM01332">
    <property type="entry name" value="Cyclin_C"/>
    <property type="match status" value="1"/>
</dbReference>
<dbReference type="PROSITE" id="PS00292">
    <property type="entry name" value="CYCLINS"/>
    <property type="match status" value="1"/>
</dbReference>
<evidence type="ECO:0000313" key="8">
    <source>
        <dbReference type="EMBL" id="QGN18223.1"/>
    </source>
</evidence>
<dbReference type="CDD" id="cd20568">
    <property type="entry name" value="CYCLIN_CLBs_yeast_rpt1"/>
    <property type="match status" value="1"/>
</dbReference>
<keyword evidence="9" id="KW-1185">Reference proteome</keyword>
<protein>
    <submittedName>
        <fullName evidence="8">G2/mitotic-specific cyclin-4</fullName>
    </submittedName>
</protein>
<dbReference type="InterPro" id="IPR046965">
    <property type="entry name" value="Cyclin_A/B-like"/>
</dbReference>
<keyword evidence="2 4" id="KW-0195">Cyclin</keyword>
<dbReference type="CDD" id="cd20512">
    <property type="entry name" value="CYCLIN_CLBs_yeast_rpt2"/>
    <property type="match status" value="1"/>
</dbReference>
<dbReference type="InterPro" id="IPR036915">
    <property type="entry name" value="Cyclin-like_sf"/>
</dbReference>
<dbReference type="InterPro" id="IPR004367">
    <property type="entry name" value="Cyclin_C-dom"/>
</dbReference>
<evidence type="ECO:0000313" key="9">
    <source>
        <dbReference type="Proteomes" id="UP000422736"/>
    </source>
</evidence>